<feature type="transmembrane region" description="Helical" evidence="1">
    <location>
        <begin position="281"/>
        <end position="302"/>
    </location>
</feature>
<evidence type="ECO:0000313" key="3">
    <source>
        <dbReference type="Proteomes" id="UP000095492"/>
    </source>
</evidence>
<reference evidence="2 3" key="1">
    <citation type="submission" date="2015-09" db="EMBL/GenBank/DDBJ databases">
        <authorList>
            <consortium name="Pathogen Informatics"/>
        </authorList>
    </citation>
    <scope>NUCLEOTIDE SEQUENCE [LARGE SCALE GENOMIC DNA]</scope>
    <source>
        <strain evidence="2 3">2789STDY5608891</strain>
    </source>
</reference>
<feature type="transmembrane region" description="Helical" evidence="1">
    <location>
        <begin position="228"/>
        <end position="249"/>
    </location>
</feature>
<proteinExistence type="predicted"/>
<keyword evidence="1" id="KW-1133">Transmembrane helix</keyword>
<dbReference type="AlphaFoldDB" id="A0A173UXH3"/>
<name>A0A173UXH3_EUBRA</name>
<keyword evidence="1" id="KW-0472">Membrane</keyword>
<organism evidence="2 3">
    <name type="scientific">Eubacterium ramulus</name>
    <dbReference type="NCBI Taxonomy" id="39490"/>
    <lineage>
        <taxon>Bacteria</taxon>
        <taxon>Bacillati</taxon>
        <taxon>Bacillota</taxon>
        <taxon>Clostridia</taxon>
        <taxon>Eubacteriales</taxon>
        <taxon>Eubacteriaceae</taxon>
        <taxon>Eubacterium</taxon>
    </lineage>
</organism>
<dbReference type="GeneID" id="97392256"/>
<dbReference type="STRING" id="39490.ERS852448_02334"/>
<evidence type="ECO:0008006" key="4">
    <source>
        <dbReference type="Google" id="ProtNLM"/>
    </source>
</evidence>
<accession>A0A173UXH3</accession>
<evidence type="ECO:0000256" key="1">
    <source>
        <dbReference type="SAM" id="Phobius"/>
    </source>
</evidence>
<dbReference type="PROSITE" id="PS51257">
    <property type="entry name" value="PROKAR_LIPOPROTEIN"/>
    <property type="match status" value="1"/>
</dbReference>
<sequence>MNKRWNHFVKSSVLQNTWKKKKAASVLMVFLVACGFICYAAAVQQKQELLLYQSQVTLFQRDRQFYTYEDAKQMRQRNEEAEEPLSYAIWGTEGMHVLENPVLRRSSMVEIYAVEGNSQLLFPSAVMLNPALTGGCLLGEKAAQELFGVSDASGLTFTMDGHSYQVLGMLEQKTQGAVFLAEDLHTTRLERMTVETSDHMTLSVLEQMVEWKTGFAGTAFDVRFMNSITSLFSVVFCILLWIWLLRLLLGEWKGYRVQYTAQAQYYKDGYRIAPDYIKGTIVRITCITSGVLLMVIFLHSYVKIPEDMIPTKWSDFAFWSGWFADKSERMSDWIRCVKYAPELRYLEQTGKVMVYFLSAGLCYLGIRFCVFVMKRNNKNNEI</sequence>
<protein>
    <recommendedName>
        <fullName evidence="4">MacB-like periplasmic core domain-containing protein</fullName>
    </recommendedName>
</protein>
<keyword evidence="1" id="KW-0812">Transmembrane</keyword>
<gene>
    <name evidence="2" type="ORF">ERS852448_02334</name>
</gene>
<feature type="transmembrane region" description="Helical" evidence="1">
    <location>
        <begin position="352"/>
        <end position="373"/>
    </location>
</feature>
<dbReference type="Proteomes" id="UP000095492">
    <property type="component" value="Unassembled WGS sequence"/>
</dbReference>
<dbReference type="EMBL" id="CYYA01000018">
    <property type="protein sequence ID" value="CUN19761.1"/>
    <property type="molecule type" value="Genomic_DNA"/>
</dbReference>
<evidence type="ECO:0000313" key="2">
    <source>
        <dbReference type="EMBL" id="CUN19761.1"/>
    </source>
</evidence>
<dbReference type="RefSeq" id="WP_055290621.1">
    <property type="nucleotide sequence ID" value="NZ_CP173382.1"/>
</dbReference>